<evidence type="ECO:0000313" key="1">
    <source>
        <dbReference type="EMBL" id="SDB01612.1"/>
    </source>
</evidence>
<sequence>MKSILFDLDGTLVDSSPGIKVAFRYAFKSLQLPLPDDDTLSTFIGPPLETTFWKVF</sequence>
<dbReference type="InterPro" id="IPR041492">
    <property type="entry name" value="HAD_2"/>
</dbReference>
<dbReference type="Gene3D" id="1.10.150.240">
    <property type="entry name" value="Putative phosphatase, domain 2"/>
    <property type="match status" value="1"/>
</dbReference>
<dbReference type="Pfam" id="PF13419">
    <property type="entry name" value="HAD_2"/>
    <property type="match status" value="1"/>
</dbReference>
<dbReference type="InterPro" id="IPR036412">
    <property type="entry name" value="HAD-like_sf"/>
</dbReference>
<reference evidence="1 2" key="1">
    <citation type="submission" date="2016-10" db="EMBL/GenBank/DDBJ databases">
        <authorList>
            <person name="de Groot N.N."/>
        </authorList>
    </citation>
    <scope>NUCLEOTIDE SEQUENCE [LARGE SCALE GENOMIC DNA]</scope>
    <source>
        <strain evidence="1 2">A-4</strain>
    </source>
</reference>
<dbReference type="GO" id="GO:0016787">
    <property type="term" value="F:hydrolase activity"/>
    <property type="evidence" value="ECO:0007669"/>
    <property type="project" value="UniProtKB-KW"/>
</dbReference>
<dbReference type="AlphaFoldDB" id="A0A1G5ZZN5"/>
<protein>
    <submittedName>
        <fullName evidence="1">Haloacid dehalogenase-like hydrolase</fullName>
    </submittedName>
</protein>
<dbReference type="InterPro" id="IPR023214">
    <property type="entry name" value="HAD_sf"/>
</dbReference>
<dbReference type="Gene3D" id="3.40.50.1000">
    <property type="entry name" value="HAD superfamily/HAD-like"/>
    <property type="match status" value="1"/>
</dbReference>
<keyword evidence="1" id="KW-0378">Hydrolase</keyword>
<dbReference type="Proteomes" id="UP000182508">
    <property type="component" value="Unassembled WGS sequence"/>
</dbReference>
<evidence type="ECO:0000313" key="2">
    <source>
        <dbReference type="Proteomes" id="UP000182508"/>
    </source>
</evidence>
<dbReference type="EMBL" id="FMXP01000002">
    <property type="protein sequence ID" value="SDB01612.1"/>
    <property type="molecule type" value="Genomic_DNA"/>
</dbReference>
<gene>
    <name evidence="1" type="ORF">SAMN02910293_00023</name>
</gene>
<accession>A0A1G5ZZN5</accession>
<dbReference type="STRING" id="439219.SAMN02910293_00023"/>
<name>A0A1G5ZZN5_9STRE</name>
<dbReference type="SUPFAM" id="SSF56784">
    <property type="entry name" value="HAD-like"/>
    <property type="match status" value="1"/>
</dbReference>
<organism evidence="1 2">
    <name type="scientific">Streptococcus henryi</name>
    <dbReference type="NCBI Taxonomy" id="439219"/>
    <lineage>
        <taxon>Bacteria</taxon>
        <taxon>Bacillati</taxon>
        <taxon>Bacillota</taxon>
        <taxon>Bacilli</taxon>
        <taxon>Lactobacillales</taxon>
        <taxon>Streptococcaceae</taxon>
        <taxon>Streptococcus</taxon>
    </lineage>
</organism>
<proteinExistence type="predicted"/>
<keyword evidence="2" id="KW-1185">Reference proteome</keyword>
<dbReference type="InterPro" id="IPR023198">
    <property type="entry name" value="PGP-like_dom2"/>
</dbReference>